<proteinExistence type="predicted"/>
<keyword evidence="1" id="KW-0732">Signal</keyword>
<dbReference type="Pfam" id="PF07602">
    <property type="entry name" value="DUF1565"/>
    <property type="match status" value="1"/>
</dbReference>
<dbReference type="InterPro" id="IPR012334">
    <property type="entry name" value="Pectin_lyas_fold"/>
</dbReference>
<evidence type="ECO:0000256" key="1">
    <source>
        <dbReference type="SAM" id="SignalP"/>
    </source>
</evidence>
<dbReference type="Gene3D" id="2.160.20.10">
    <property type="entry name" value="Single-stranded right-handed beta-helix, Pectin lyase-like"/>
    <property type="match status" value="2"/>
</dbReference>
<evidence type="ECO:0000313" key="3">
    <source>
        <dbReference type="EMBL" id="VGO19323.1"/>
    </source>
</evidence>
<gene>
    <name evidence="3" type="ORF">SCARR_01381</name>
</gene>
<name>A0A6C2UHI3_9BACT</name>
<dbReference type="Proteomes" id="UP000346198">
    <property type="component" value="Unassembled WGS sequence"/>
</dbReference>
<organism evidence="3 4">
    <name type="scientific">Pontiella sulfatireligans</name>
    <dbReference type="NCBI Taxonomy" id="2750658"/>
    <lineage>
        <taxon>Bacteria</taxon>
        <taxon>Pseudomonadati</taxon>
        <taxon>Kiritimatiellota</taxon>
        <taxon>Kiritimatiellia</taxon>
        <taxon>Kiritimatiellales</taxon>
        <taxon>Pontiellaceae</taxon>
        <taxon>Pontiella</taxon>
    </lineage>
</organism>
<feature type="chain" id="PRO_5025484511" description="DUF1565 domain-containing protein" evidence="1">
    <location>
        <begin position="22"/>
        <end position="762"/>
    </location>
</feature>
<dbReference type="InterPro" id="IPR011050">
    <property type="entry name" value="Pectin_lyase_fold/virulence"/>
</dbReference>
<sequence length="762" mass="84649">MNYTSFLLSILIFLLTASVHGADVFVSPSEGNDRNNGSEASPFKTIDRAAQALKPGDTCWLRNGRYQCETLMEGIHGTANEPITFKPCSGERAIMDGTVKLEPRWSPWKNRIYKMKLNEPVWQLFCGSKLVYVARWPNASFEDGSIWKMEECMRFTDRTFKKGEYLGKTTDGVICDRNPTPHTNDSDDEGDVKLDVRGNINQTTLEETGVDFTGAIAVLNIGHWLTWSRPITEHKAGQDWFEYDRTGTRMSKYVAYYILGLPALDRPNEWWYDAKSKTAYLRTSDDRNPNKLPISGKVRDFSLKLYDCSHLVFQGLEFFASTFSMNGCEYVTIEDGSLLYPSTHKFMLGEFGWCHETSSDSNKQKNHKYKSSANVMTHVVNDGEGPFGNMVRNCEIAYANSPAINIDSPGSILENCYIHDIEWDVNSGGGSGSVPAGPGAIIRCNTVHSGGNSEGIRPGKGSVVEYNRLWNMGNLQHDGSAINIGTGAQTGTLIRYNWVHDTNRQGIRFDSTTSGMGSEGCVHNNVVFNLGQGGSKFKGDYHLLFNNTFYDSIFAVPNGYGNTPPHNQNTLVCNTLADVMVAWSTKKPDEELNARQEKNITGTGVVAEFLRDPSNLDFRPKPGSTIIDAGYAVKELPSDKIQVELPPFIGNRPDIGAYEAGDSNYWIPGRKKQTASTPIPPNGAIAVKQDADLMFLPAYKAEKHIVNFMNAAKDHKGRIELHGGNIIDPGELRSAQNYTWRVDAVMPDGSVIEGEPWSFKVE</sequence>
<protein>
    <recommendedName>
        <fullName evidence="2">DUF1565 domain-containing protein</fullName>
    </recommendedName>
</protein>
<dbReference type="RefSeq" id="WP_136060736.1">
    <property type="nucleotide sequence ID" value="NZ_CAAHFH010000001.1"/>
</dbReference>
<evidence type="ECO:0000259" key="2">
    <source>
        <dbReference type="Pfam" id="PF07602"/>
    </source>
</evidence>
<reference evidence="3 4" key="1">
    <citation type="submission" date="2019-04" db="EMBL/GenBank/DDBJ databases">
        <authorList>
            <person name="Van Vliet M D."/>
        </authorList>
    </citation>
    <scope>NUCLEOTIDE SEQUENCE [LARGE SCALE GENOMIC DNA]</scope>
    <source>
        <strain evidence="3 4">F21</strain>
    </source>
</reference>
<accession>A0A6C2UHI3</accession>
<dbReference type="SUPFAM" id="SSF51126">
    <property type="entry name" value="Pectin lyase-like"/>
    <property type="match status" value="1"/>
</dbReference>
<dbReference type="EMBL" id="CAAHFH010000001">
    <property type="protein sequence ID" value="VGO19323.1"/>
    <property type="molecule type" value="Genomic_DNA"/>
</dbReference>
<evidence type="ECO:0000313" key="4">
    <source>
        <dbReference type="Proteomes" id="UP000346198"/>
    </source>
</evidence>
<dbReference type="PANTHER" id="PTHR36453">
    <property type="entry name" value="SECRETED PROTEIN-RELATED"/>
    <property type="match status" value="1"/>
</dbReference>
<dbReference type="AlphaFoldDB" id="A0A6C2UHI3"/>
<keyword evidence="4" id="KW-1185">Reference proteome</keyword>
<dbReference type="PANTHER" id="PTHR36453:SF1">
    <property type="entry name" value="RIGHT HANDED BETA HELIX DOMAIN-CONTAINING PROTEIN"/>
    <property type="match status" value="1"/>
</dbReference>
<dbReference type="InterPro" id="IPR011459">
    <property type="entry name" value="DUF1565"/>
</dbReference>
<feature type="domain" description="DUF1565" evidence="2">
    <location>
        <begin position="30"/>
        <end position="69"/>
    </location>
</feature>
<feature type="signal peptide" evidence="1">
    <location>
        <begin position="1"/>
        <end position="21"/>
    </location>
</feature>